<organism evidence="2 4">
    <name type="scientific">Cucumis melo var. makuwa</name>
    <name type="common">Oriental melon</name>
    <dbReference type="NCBI Taxonomy" id="1194695"/>
    <lineage>
        <taxon>Eukaryota</taxon>
        <taxon>Viridiplantae</taxon>
        <taxon>Streptophyta</taxon>
        <taxon>Embryophyta</taxon>
        <taxon>Tracheophyta</taxon>
        <taxon>Spermatophyta</taxon>
        <taxon>Magnoliopsida</taxon>
        <taxon>eudicotyledons</taxon>
        <taxon>Gunneridae</taxon>
        <taxon>Pentapetalae</taxon>
        <taxon>rosids</taxon>
        <taxon>fabids</taxon>
        <taxon>Cucurbitales</taxon>
        <taxon>Cucurbitaceae</taxon>
        <taxon>Benincaseae</taxon>
        <taxon>Cucumis</taxon>
    </lineage>
</organism>
<dbReference type="Proteomes" id="UP000321393">
    <property type="component" value="Unassembled WGS sequence"/>
</dbReference>
<comment type="caution">
    <text evidence="2">The sequence shown here is derived from an EMBL/GenBank/DDBJ whole genome shotgun (WGS) entry which is preliminary data.</text>
</comment>
<feature type="transmembrane region" description="Helical" evidence="1">
    <location>
        <begin position="70"/>
        <end position="89"/>
    </location>
</feature>
<keyword evidence="1" id="KW-1133">Transmembrane helix</keyword>
<evidence type="ECO:0000313" key="2">
    <source>
        <dbReference type="EMBL" id="KAA0037871.1"/>
    </source>
</evidence>
<dbReference type="EMBL" id="SSTD01018434">
    <property type="protein sequence ID" value="TYJ98009.1"/>
    <property type="molecule type" value="Genomic_DNA"/>
</dbReference>
<gene>
    <name evidence="3" type="ORF">E5676_scaffold487G00320</name>
    <name evidence="2" type="ORF">E6C27_scaffold36G00350</name>
</gene>
<dbReference type="AlphaFoldDB" id="A0A5A7T8E1"/>
<dbReference type="EMBL" id="SSTE01018788">
    <property type="protein sequence ID" value="KAA0037871.1"/>
    <property type="molecule type" value="Genomic_DNA"/>
</dbReference>
<accession>A0A5A7T8E1</accession>
<evidence type="ECO:0000313" key="3">
    <source>
        <dbReference type="EMBL" id="TYJ98009.1"/>
    </source>
</evidence>
<sequence length="97" mass="10590">MSIGNPLFPDALLGISRCCTTGSGNPLYKRFSSVKYRTETERGASIFRRYCRRRLSLSSLLSLAAVPPPSATLVMVAFFVLNLLLFGMVSRGGSRIA</sequence>
<protein>
    <submittedName>
        <fullName evidence="2">Uncharacterized protein</fullName>
    </submittedName>
</protein>
<name>A0A5A7T8E1_CUCMM</name>
<keyword evidence="1" id="KW-0472">Membrane</keyword>
<reference evidence="4 5" key="1">
    <citation type="submission" date="2019-08" db="EMBL/GenBank/DDBJ databases">
        <title>Draft genome sequences of two oriental melons (Cucumis melo L. var makuwa).</title>
        <authorList>
            <person name="Kwon S.-Y."/>
        </authorList>
    </citation>
    <scope>NUCLEOTIDE SEQUENCE [LARGE SCALE GENOMIC DNA]</scope>
    <source>
        <strain evidence="5">cv. Chang Bougi</strain>
        <strain evidence="4">cv. SW 3</strain>
        <tissue evidence="2">Leaf</tissue>
    </source>
</reference>
<evidence type="ECO:0000313" key="5">
    <source>
        <dbReference type="Proteomes" id="UP000321947"/>
    </source>
</evidence>
<keyword evidence="1" id="KW-0812">Transmembrane</keyword>
<dbReference type="Proteomes" id="UP000321947">
    <property type="component" value="Unassembled WGS sequence"/>
</dbReference>
<evidence type="ECO:0000256" key="1">
    <source>
        <dbReference type="SAM" id="Phobius"/>
    </source>
</evidence>
<proteinExistence type="predicted"/>
<evidence type="ECO:0000313" key="4">
    <source>
        <dbReference type="Proteomes" id="UP000321393"/>
    </source>
</evidence>